<dbReference type="OrthoDB" id="9181004at2"/>
<dbReference type="InterPro" id="IPR005171">
    <property type="entry name" value="Cyt_c_oxidase_su4_prok"/>
</dbReference>
<accession>A0A0F4VF14</accession>
<evidence type="ECO:0000256" key="5">
    <source>
        <dbReference type="ARBA" id="ARBA00023136"/>
    </source>
</evidence>
<evidence type="ECO:0000256" key="2">
    <source>
        <dbReference type="ARBA" id="ARBA00022475"/>
    </source>
</evidence>
<sequence>MTVSRVLLVCWAALATLSICTVVLAQAGVTWLLSIAILLVAVGKAWLITDGFMEMRHAPRLWRRLMLSWALVVATVVGLTLVLFR</sequence>
<reference evidence="7 8" key="1">
    <citation type="submission" date="2015-03" db="EMBL/GenBank/DDBJ databases">
        <title>Comparative genomics of Pseudomonas insights into diversity of traits involved in vanlence and defense.</title>
        <authorList>
            <person name="Qin Y."/>
        </authorList>
    </citation>
    <scope>NUCLEOTIDE SEQUENCE [LARGE SCALE GENOMIC DNA]</scope>
    <source>
        <strain evidence="7 8">H24</strain>
    </source>
</reference>
<protein>
    <submittedName>
        <fullName evidence="7">Membrane protein</fullName>
    </submittedName>
</protein>
<proteinExistence type="predicted"/>
<name>A0A0F4VF14_PSEFL</name>
<comment type="caution">
    <text evidence="7">The sequence shown here is derived from an EMBL/GenBank/DDBJ whole genome shotgun (WGS) entry which is preliminary data.</text>
</comment>
<gene>
    <name evidence="7" type="ORF">VD17_03405</name>
</gene>
<keyword evidence="3 6" id="KW-0812">Transmembrane</keyword>
<dbReference type="Proteomes" id="UP000033400">
    <property type="component" value="Unassembled WGS sequence"/>
</dbReference>
<evidence type="ECO:0000313" key="8">
    <source>
        <dbReference type="Proteomes" id="UP000033400"/>
    </source>
</evidence>
<dbReference type="AlphaFoldDB" id="A0A0F4VF14"/>
<keyword evidence="4 6" id="KW-1133">Transmembrane helix</keyword>
<comment type="subcellular location">
    <subcellularLocation>
        <location evidence="1">Cell membrane</location>
        <topology evidence="1">Multi-pass membrane protein</topology>
    </subcellularLocation>
</comment>
<evidence type="ECO:0000256" key="3">
    <source>
        <dbReference type="ARBA" id="ARBA00022692"/>
    </source>
</evidence>
<dbReference type="Pfam" id="PF03626">
    <property type="entry name" value="COX4_pro"/>
    <property type="match status" value="1"/>
</dbReference>
<feature type="transmembrane region" description="Helical" evidence="6">
    <location>
        <begin position="65"/>
        <end position="84"/>
    </location>
</feature>
<evidence type="ECO:0000256" key="6">
    <source>
        <dbReference type="SAM" id="Phobius"/>
    </source>
</evidence>
<dbReference type="PATRIC" id="fig|294.133.peg.2445"/>
<keyword evidence="2" id="KW-1003">Cell membrane</keyword>
<keyword evidence="5 6" id="KW-0472">Membrane</keyword>
<evidence type="ECO:0000256" key="1">
    <source>
        <dbReference type="ARBA" id="ARBA00004651"/>
    </source>
</evidence>
<evidence type="ECO:0000313" key="7">
    <source>
        <dbReference type="EMBL" id="KJZ67314.1"/>
    </source>
</evidence>
<dbReference type="EMBL" id="LACH01000003">
    <property type="protein sequence ID" value="KJZ67314.1"/>
    <property type="molecule type" value="Genomic_DNA"/>
</dbReference>
<evidence type="ECO:0000256" key="4">
    <source>
        <dbReference type="ARBA" id="ARBA00022989"/>
    </source>
</evidence>
<organism evidence="7 8">
    <name type="scientific">Pseudomonas fluorescens</name>
    <dbReference type="NCBI Taxonomy" id="294"/>
    <lineage>
        <taxon>Bacteria</taxon>
        <taxon>Pseudomonadati</taxon>
        <taxon>Pseudomonadota</taxon>
        <taxon>Gammaproteobacteria</taxon>
        <taxon>Pseudomonadales</taxon>
        <taxon>Pseudomonadaceae</taxon>
        <taxon>Pseudomonas</taxon>
    </lineage>
</organism>
<dbReference type="GO" id="GO:0005886">
    <property type="term" value="C:plasma membrane"/>
    <property type="evidence" value="ECO:0007669"/>
    <property type="project" value="UniProtKB-SubCell"/>
</dbReference>
<dbReference type="RefSeq" id="WP_046052671.1">
    <property type="nucleotide sequence ID" value="NZ_LACH01000003.1"/>
</dbReference>
<feature type="transmembrane region" description="Helical" evidence="6">
    <location>
        <begin position="35"/>
        <end position="53"/>
    </location>
</feature>